<feature type="compositionally biased region" description="Polar residues" evidence="2">
    <location>
        <begin position="371"/>
        <end position="380"/>
    </location>
</feature>
<keyword evidence="1" id="KW-0863">Zinc-finger</keyword>
<feature type="compositionally biased region" description="Low complexity" evidence="2">
    <location>
        <begin position="333"/>
        <end position="345"/>
    </location>
</feature>
<reference evidence="4" key="1">
    <citation type="journal article" date="2012" name="Proc. Natl. Acad. Sci. U.S.A.">
        <title>Antigenic diversity is generated by distinct evolutionary mechanisms in African trypanosome species.</title>
        <authorList>
            <person name="Jackson A.P."/>
            <person name="Berry A."/>
            <person name="Aslett M."/>
            <person name="Allison H.C."/>
            <person name="Burton P."/>
            <person name="Vavrova-Anderson J."/>
            <person name="Brown R."/>
            <person name="Browne H."/>
            <person name="Corton N."/>
            <person name="Hauser H."/>
            <person name="Gamble J."/>
            <person name="Gilderthorp R."/>
            <person name="Marcello L."/>
            <person name="McQuillan J."/>
            <person name="Otto T.D."/>
            <person name="Quail M.A."/>
            <person name="Sanders M.J."/>
            <person name="van Tonder A."/>
            <person name="Ginger M.L."/>
            <person name="Field M.C."/>
            <person name="Barry J.D."/>
            <person name="Hertz-Fowler C."/>
            <person name="Berriman M."/>
        </authorList>
    </citation>
    <scope>NUCLEOTIDE SEQUENCE</scope>
    <source>
        <strain evidence="4">IL3000</strain>
    </source>
</reference>
<sequence length="428" mass="45639">MHTGPHGGASDATPLLWSATKELQEGFNSHCRSLPQLLGIVHNLERTLESTRLMYNNVIKQRDEARNKLIAIQSSLAAVERIVEQYAAVSDPVVASDGFTYENALIREYLRDCANSRTKAYSQLTKEELLDVLVPNQTLLRLVQMLKHVHPPEVPAVSVRAPIMPLTPYQLTEGGEKGMGGNLKWAGSEHDSVASPLRVSELEASLVSAANASGIGKGQGTNSHSNNSSNNNNNNSNGSTGRRWEGRLNPSQQQQLHQQTGGFAGKNIGRKHPCLRVYGRCNFLDDCAFANYPYEACLNYIKGKCRFGQHCKELHVSAIYPRHSDQRGGGGSASNNNNNSETNSGVTTAANLRSTSVGGTPGVASARESVSDQVTATAQVEENGGSAGENQAVVEEEEGGVSVPGEDGSAGGENSGSAREVESSVGDA</sequence>
<name>G0UYN3_TRYCI</name>
<dbReference type="InterPro" id="IPR013083">
    <property type="entry name" value="Znf_RING/FYVE/PHD"/>
</dbReference>
<protein>
    <submittedName>
        <fullName evidence="4">Putative RNA binding protein</fullName>
    </submittedName>
</protein>
<dbReference type="PANTHER" id="PTHR19851">
    <property type="entry name" value="OS02G0203500 PROTEIN"/>
    <property type="match status" value="1"/>
</dbReference>
<dbReference type="Gene3D" id="3.30.40.10">
    <property type="entry name" value="Zinc/RING finger domain, C3HC4 (zinc finger)"/>
    <property type="match status" value="1"/>
</dbReference>
<accession>G0UYN3</accession>
<organism evidence="4">
    <name type="scientific">Trypanosoma congolense (strain IL3000)</name>
    <dbReference type="NCBI Taxonomy" id="1068625"/>
    <lineage>
        <taxon>Eukaryota</taxon>
        <taxon>Discoba</taxon>
        <taxon>Euglenozoa</taxon>
        <taxon>Kinetoplastea</taxon>
        <taxon>Metakinetoplastina</taxon>
        <taxon>Trypanosomatida</taxon>
        <taxon>Trypanosomatidae</taxon>
        <taxon>Trypanosoma</taxon>
        <taxon>Nannomonas</taxon>
    </lineage>
</organism>
<dbReference type="PANTHER" id="PTHR19851:SF7">
    <property type="entry name" value="F-BOX DOMAIN-CONTAINING PROTEIN"/>
    <property type="match status" value="1"/>
</dbReference>
<feature type="domain" description="C3H1-type" evidence="3">
    <location>
        <begin position="291"/>
        <end position="318"/>
    </location>
</feature>
<feature type="region of interest" description="Disordered" evidence="2">
    <location>
        <begin position="322"/>
        <end position="428"/>
    </location>
</feature>
<feature type="compositionally biased region" description="Polar residues" evidence="2">
    <location>
        <begin position="346"/>
        <end position="358"/>
    </location>
</feature>
<feature type="zinc finger region" description="C3H1-type" evidence="1">
    <location>
        <begin position="291"/>
        <end position="318"/>
    </location>
</feature>
<dbReference type="PROSITE" id="PS50103">
    <property type="entry name" value="ZF_C3H1"/>
    <property type="match status" value="1"/>
</dbReference>
<evidence type="ECO:0000256" key="1">
    <source>
        <dbReference type="PROSITE-ProRule" id="PRU00723"/>
    </source>
</evidence>
<gene>
    <name evidence="4" type="ORF">TCIL3000_10_12820</name>
</gene>
<dbReference type="GO" id="GO:0008270">
    <property type="term" value="F:zinc ion binding"/>
    <property type="evidence" value="ECO:0007669"/>
    <property type="project" value="UniProtKB-KW"/>
</dbReference>
<dbReference type="AlphaFoldDB" id="G0UYN3"/>
<keyword evidence="1" id="KW-0479">Metal-binding</keyword>
<dbReference type="EMBL" id="HE575323">
    <property type="protein sequence ID" value="CCC94500.1"/>
    <property type="molecule type" value="Genomic_DNA"/>
</dbReference>
<evidence type="ECO:0000313" key="4">
    <source>
        <dbReference type="EMBL" id="CCC94500.1"/>
    </source>
</evidence>
<dbReference type="InterPro" id="IPR000571">
    <property type="entry name" value="Znf_CCCH"/>
</dbReference>
<proteinExistence type="predicted"/>
<feature type="region of interest" description="Disordered" evidence="2">
    <location>
        <begin position="213"/>
        <end position="265"/>
    </location>
</feature>
<feature type="compositionally biased region" description="Low complexity" evidence="2">
    <location>
        <begin position="222"/>
        <end position="237"/>
    </location>
</feature>
<evidence type="ECO:0000256" key="2">
    <source>
        <dbReference type="SAM" id="MobiDB-lite"/>
    </source>
</evidence>
<dbReference type="VEuPathDB" id="TriTrypDB:TcIL3000_10_12820"/>
<keyword evidence="1" id="KW-0862">Zinc</keyword>
<evidence type="ECO:0000259" key="3">
    <source>
        <dbReference type="PROSITE" id="PS50103"/>
    </source>
</evidence>